<evidence type="ECO:0000313" key="2">
    <source>
        <dbReference type="Proteomes" id="UP000265520"/>
    </source>
</evidence>
<comment type="caution">
    <text evidence="1">The sequence shown here is derived from an EMBL/GenBank/DDBJ whole genome shotgun (WGS) entry which is preliminary data.</text>
</comment>
<accession>A0A392VCB0</accession>
<proteinExistence type="predicted"/>
<evidence type="ECO:0000313" key="1">
    <source>
        <dbReference type="EMBL" id="MCI84110.1"/>
    </source>
</evidence>
<dbReference type="EMBL" id="LXQA011082966">
    <property type="protein sequence ID" value="MCI84110.1"/>
    <property type="molecule type" value="Genomic_DNA"/>
</dbReference>
<protein>
    <submittedName>
        <fullName evidence="1">Uncharacterized protein</fullName>
    </submittedName>
</protein>
<organism evidence="1 2">
    <name type="scientific">Trifolium medium</name>
    <dbReference type="NCBI Taxonomy" id="97028"/>
    <lineage>
        <taxon>Eukaryota</taxon>
        <taxon>Viridiplantae</taxon>
        <taxon>Streptophyta</taxon>
        <taxon>Embryophyta</taxon>
        <taxon>Tracheophyta</taxon>
        <taxon>Spermatophyta</taxon>
        <taxon>Magnoliopsida</taxon>
        <taxon>eudicotyledons</taxon>
        <taxon>Gunneridae</taxon>
        <taxon>Pentapetalae</taxon>
        <taxon>rosids</taxon>
        <taxon>fabids</taxon>
        <taxon>Fabales</taxon>
        <taxon>Fabaceae</taxon>
        <taxon>Papilionoideae</taxon>
        <taxon>50 kb inversion clade</taxon>
        <taxon>NPAAA clade</taxon>
        <taxon>Hologalegina</taxon>
        <taxon>IRL clade</taxon>
        <taxon>Trifolieae</taxon>
        <taxon>Trifolium</taxon>
    </lineage>
</organism>
<keyword evidence="2" id="KW-1185">Reference proteome</keyword>
<name>A0A392VCB0_9FABA</name>
<reference evidence="1 2" key="1">
    <citation type="journal article" date="2018" name="Front. Plant Sci.">
        <title>Red Clover (Trifolium pratense) and Zigzag Clover (T. medium) - A Picture of Genomic Similarities and Differences.</title>
        <authorList>
            <person name="Dluhosova J."/>
            <person name="Istvanek J."/>
            <person name="Nedelnik J."/>
            <person name="Repkova J."/>
        </authorList>
    </citation>
    <scope>NUCLEOTIDE SEQUENCE [LARGE SCALE GENOMIC DNA]</scope>
    <source>
        <strain evidence="2">cv. 10/8</strain>
        <tissue evidence="1">Leaf</tissue>
    </source>
</reference>
<feature type="non-terminal residue" evidence="1">
    <location>
        <position position="53"/>
    </location>
</feature>
<dbReference type="Proteomes" id="UP000265520">
    <property type="component" value="Unassembled WGS sequence"/>
</dbReference>
<sequence length="53" mass="5556">MFSSPSAATSSPLLGIWMEMRAVSSGVFLFDPLEAGSSTTNCENGSVTVVAWE</sequence>
<dbReference type="AlphaFoldDB" id="A0A392VCB0"/>